<dbReference type="InterPro" id="IPR032818">
    <property type="entry name" value="DedA-like"/>
</dbReference>
<dbReference type="PANTHER" id="PTHR30353">
    <property type="entry name" value="INNER MEMBRANE PROTEIN DEDA-RELATED"/>
    <property type="match status" value="1"/>
</dbReference>
<name>A0A1C6SVS7_9ACTN</name>
<evidence type="ECO:0000256" key="7">
    <source>
        <dbReference type="RuleBase" id="RU367016"/>
    </source>
</evidence>
<dbReference type="PANTHER" id="PTHR30353:SF15">
    <property type="entry name" value="INNER MEMBRANE PROTEIN YABI"/>
    <property type="match status" value="1"/>
</dbReference>
<evidence type="ECO:0000256" key="5">
    <source>
        <dbReference type="ARBA" id="ARBA00022989"/>
    </source>
</evidence>
<dbReference type="STRING" id="568872.GA0070624_4780"/>
<keyword evidence="5 7" id="KW-1133">Transmembrane helix</keyword>
<keyword evidence="11" id="KW-1185">Reference proteome</keyword>
<dbReference type="GO" id="GO:0005886">
    <property type="term" value="C:plasma membrane"/>
    <property type="evidence" value="ECO:0007669"/>
    <property type="project" value="UniProtKB-SubCell"/>
</dbReference>
<evidence type="ECO:0000259" key="9">
    <source>
        <dbReference type="Pfam" id="PF09335"/>
    </source>
</evidence>
<dbReference type="Pfam" id="PF09335">
    <property type="entry name" value="VTT_dom"/>
    <property type="match status" value="1"/>
</dbReference>
<comment type="similarity">
    <text evidence="2 7">Belongs to the DedA family.</text>
</comment>
<dbReference type="EMBL" id="FMHV01000002">
    <property type="protein sequence ID" value="SCL33630.1"/>
    <property type="molecule type" value="Genomic_DNA"/>
</dbReference>
<feature type="transmembrane region" description="Helical" evidence="7">
    <location>
        <begin position="214"/>
        <end position="234"/>
    </location>
</feature>
<sequence length="255" mass="27299">MAAQSVTAAPHLSGPYPERDRWRRGPYARRTGPVAGDNRPMDQLLNLLAALPPALVLALVFLLPALEASTFLGLLVPGEVAVLVGGVLAHEGRLPLWAVVVAAVTGAALGDQIGYLVGRRYGRRLLARTPRRFVRSGELWRALDLIRRRGAMAVVLGRWAAALRALVPGLAGMSAIPQRTFTLANVTGGALWAVTVAVLGYLAGASYRLLERRLGLGGEVVLALVVVLVLVRVWRGRVAARRGRIAPDVRGMGRR</sequence>
<evidence type="ECO:0000256" key="4">
    <source>
        <dbReference type="ARBA" id="ARBA00022692"/>
    </source>
</evidence>
<dbReference type="AlphaFoldDB" id="A0A1C6SVS7"/>
<comment type="subcellular location">
    <subcellularLocation>
        <location evidence="1 7">Cell membrane</location>
        <topology evidence="1 7">Multi-pass membrane protein</topology>
    </subcellularLocation>
</comment>
<evidence type="ECO:0000256" key="2">
    <source>
        <dbReference type="ARBA" id="ARBA00010792"/>
    </source>
</evidence>
<dbReference type="Proteomes" id="UP000199413">
    <property type="component" value="Unassembled WGS sequence"/>
</dbReference>
<reference evidence="11" key="1">
    <citation type="submission" date="2016-06" db="EMBL/GenBank/DDBJ databases">
        <authorList>
            <person name="Varghese N."/>
            <person name="Submissions Spin"/>
        </authorList>
    </citation>
    <scope>NUCLEOTIDE SEQUENCE [LARGE SCALE GENOMIC DNA]</scope>
    <source>
        <strain evidence="11">DSM 45431</strain>
    </source>
</reference>
<proteinExistence type="inferred from homology"/>
<feature type="transmembrane region" description="Helical" evidence="7">
    <location>
        <begin position="44"/>
        <end position="63"/>
    </location>
</feature>
<keyword evidence="6 7" id="KW-0472">Membrane</keyword>
<accession>A0A1C6SVS7</accession>
<feature type="region of interest" description="Disordered" evidence="8">
    <location>
        <begin position="1"/>
        <end position="35"/>
    </location>
</feature>
<protein>
    <submittedName>
        <fullName evidence="10">Membrane protein DedA, SNARE-associated domain</fullName>
    </submittedName>
</protein>
<feature type="transmembrane region" description="Helical" evidence="7">
    <location>
        <begin position="96"/>
        <end position="118"/>
    </location>
</feature>
<keyword evidence="4 7" id="KW-0812">Transmembrane</keyword>
<evidence type="ECO:0000256" key="3">
    <source>
        <dbReference type="ARBA" id="ARBA00022475"/>
    </source>
</evidence>
<evidence type="ECO:0000256" key="6">
    <source>
        <dbReference type="ARBA" id="ARBA00023136"/>
    </source>
</evidence>
<evidence type="ECO:0000313" key="10">
    <source>
        <dbReference type="EMBL" id="SCL33630.1"/>
    </source>
</evidence>
<feature type="transmembrane region" description="Helical" evidence="7">
    <location>
        <begin position="183"/>
        <end position="202"/>
    </location>
</feature>
<evidence type="ECO:0000256" key="1">
    <source>
        <dbReference type="ARBA" id="ARBA00004651"/>
    </source>
</evidence>
<organism evidence="10 11">
    <name type="scientific">Micromonospora rhizosphaerae</name>
    <dbReference type="NCBI Taxonomy" id="568872"/>
    <lineage>
        <taxon>Bacteria</taxon>
        <taxon>Bacillati</taxon>
        <taxon>Actinomycetota</taxon>
        <taxon>Actinomycetes</taxon>
        <taxon>Micromonosporales</taxon>
        <taxon>Micromonosporaceae</taxon>
        <taxon>Micromonospora</taxon>
    </lineage>
</organism>
<evidence type="ECO:0000256" key="8">
    <source>
        <dbReference type="SAM" id="MobiDB-lite"/>
    </source>
</evidence>
<feature type="domain" description="VTT" evidence="9">
    <location>
        <begin position="76"/>
        <end position="201"/>
    </location>
</feature>
<gene>
    <name evidence="10" type="ORF">GA0070624_4780</name>
</gene>
<keyword evidence="3 7" id="KW-1003">Cell membrane</keyword>
<evidence type="ECO:0000313" key="11">
    <source>
        <dbReference type="Proteomes" id="UP000199413"/>
    </source>
</evidence>
<dbReference type="InterPro" id="IPR032816">
    <property type="entry name" value="VTT_dom"/>
</dbReference>